<comment type="caution">
    <text evidence="1">The sequence shown here is derived from an EMBL/GenBank/DDBJ whole genome shotgun (WGS) entry which is preliminary data.</text>
</comment>
<accession>A0ABX3X4G3</accession>
<name>A0ABX3X4G3_9BRAD</name>
<sequence>MGTPLGTQRSNCIQSRQYIPRLRIYPHALREANAYYSPQKRALLLGYFRAGGAAVGANLPGGTIFSCLSHDIIAHEMSHAIVDGMHRMYLEPCNPDSLAFHEGFADIVALFQHFTMPEASAPSDQPSPWRFVAAVPA</sequence>
<organism evidence="1 2">
    <name type="scientific">Bradyrhizobium canariense</name>
    <dbReference type="NCBI Taxonomy" id="255045"/>
    <lineage>
        <taxon>Bacteria</taxon>
        <taxon>Pseudomonadati</taxon>
        <taxon>Pseudomonadota</taxon>
        <taxon>Alphaproteobacteria</taxon>
        <taxon>Hyphomicrobiales</taxon>
        <taxon>Nitrobacteraceae</taxon>
        <taxon>Bradyrhizobium</taxon>
    </lineage>
</organism>
<protein>
    <recommendedName>
        <fullName evidence="3">Neutral metalloproteinase</fullName>
    </recommendedName>
</protein>
<dbReference type="SUPFAM" id="SSF55486">
    <property type="entry name" value="Metalloproteases ('zincins'), catalytic domain"/>
    <property type="match status" value="1"/>
</dbReference>
<dbReference type="Proteomes" id="UP000193884">
    <property type="component" value="Unassembled WGS sequence"/>
</dbReference>
<evidence type="ECO:0008006" key="3">
    <source>
        <dbReference type="Google" id="ProtNLM"/>
    </source>
</evidence>
<dbReference type="EMBL" id="NAFK01000160">
    <property type="protein sequence ID" value="OSJ28747.1"/>
    <property type="molecule type" value="Genomic_DNA"/>
</dbReference>
<gene>
    <name evidence="1" type="ORF">BST63_16445</name>
</gene>
<evidence type="ECO:0000313" key="2">
    <source>
        <dbReference type="Proteomes" id="UP000193884"/>
    </source>
</evidence>
<proteinExistence type="predicted"/>
<evidence type="ECO:0000313" key="1">
    <source>
        <dbReference type="EMBL" id="OSJ28747.1"/>
    </source>
</evidence>
<reference evidence="1 2" key="1">
    <citation type="submission" date="2017-03" db="EMBL/GenBank/DDBJ databases">
        <title>Whole genome sequences of fourteen strains of Bradyrhizobium canariense and one strain of Bradyrhizobium japonicum isolated from Lupinus (Papilionoideae: Genisteae) species in Algeria.</title>
        <authorList>
            <person name="Crovadore J."/>
            <person name="Chekireb D."/>
            <person name="Brachmann A."/>
            <person name="Chablais R."/>
            <person name="Cochard B."/>
            <person name="Lefort F."/>
        </authorList>
    </citation>
    <scope>NUCLEOTIDE SEQUENCE [LARGE SCALE GENOMIC DNA]</scope>
    <source>
        <strain evidence="1 2">UBMAN05</strain>
    </source>
</reference>
<keyword evidence="2" id="KW-1185">Reference proteome</keyword>